<evidence type="ECO:0000256" key="2">
    <source>
        <dbReference type="PIRSR" id="PIRSR600888-1"/>
    </source>
</evidence>
<comment type="similarity">
    <text evidence="1">Belongs to the dTDP-4-dehydrorhamnose 3,5-epimerase family.</text>
</comment>
<feature type="active site" description="Proton acceptor" evidence="2">
    <location>
        <position position="60"/>
    </location>
</feature>
<organism evidence="5 6">
    <name type="scientific">Acidimicrobiia bacterium BACL6 MAG-120924-bin43</name>
    <dbReference type="NCBI Taxonomy" id="1655583"/>
    <lineage>
        <taxon>Bacteria</taxon>
        <taxon>Bacillati</taxon>
        <taxon>Actinomycetota</taxon>
        <taxon>Acidimicrobiia</taxon>
        <taxon>acIV cluster</taxon>
    </lineage>
</organism>
<dbReference type="Pfam" id="PF00908">
    <property type="entry name" value="dTDP_sugar_isom"/>
    <property type="match status" value="1"/>
</dbReference>
<dbReference type="SUPFAM" id="SSF51182">
    <property type="entry name" value="RmlC-like cupins"/>
    <property type="match status" value="1"/>
</dbReference>
<dbReference type="PANTHER" id="PTHR21047:SF2">
    <property type="entry name" value="THYMIDINE DIPHOSPHO-4-KETO-RHAMNOSE 3,5-EPIMERASE"/>
    <property type="match status" value="1"/>
</dbReference>
<protein>
    <submittedName>
        <fullName evidence="5">dTDP-4-dehydrorhamnose 3,5-epimerase</fullName>
    </submittedName>
</protein>
<dbReference type="GO" id="GO:0008830">
    <property type="term" value="F:dTDP-4-dehydrorhamnose 3,5-epimerase activity"/>
    <property type="evidence" value="ECO:0007669"/>
    <property type="project" value="InterPro"/>
</dbReference>
<dbReference type="GO" id="GO:0000271">
    <property type="term" value="P:polysaccharide biosynthetic process"/>
    <property type="evidence" value="ECO:0007669"/>
    <property type="project" value="TreeGrafter"/>
</dbReference>
<dbReference type="GO" id="GO:0005829">
    <property type="term" value="C:cytosol"/>
    <property type="evidence" value="ECO:0007669"/>
    <property type="project" value="TreeGrafter"/>
</dbReference>
<dbReference type="Gene3D" id="2.60.120.10">
    <property type="entry name" value="Jelly Rolls"/>
    <property type="match status" value="1"/>
</dbReference>
<feature type="site" description="Participates in a stacking interaction with the thymidine ring of dTDP-4-oxo-6-deoxyglucose" evidence="3">
    <location>
        <position position="137"/>
    </location>
</feature>
<evidence type="ECO:0000256" key="1">
    <source>
        <dbReference type="ARBA" id="ARBA00010154"/>
    </source>
</evidence>
<proteinExistence type="inferred from homology"/>
<sequence length="188" mass="21281">MPTITESTIISGIQIVEPSMFKDDRGYFIETYRRQWFPLGREMVQGNRGDRQKGCIVGLHYHLHQSDYWYVPYGSCRVVLHDLRTGSPTDGATQVVDLGARADGTHDHRGIFIPPGVAHGFASLTDMTITYLVDSYYNPTDENGLAWNDPGVEADWGIVDPILSKRDQENPQRGQIDKQFQPHFGLRT</sequence>
<dbReference type="InterPro" id="IPR011051">
    <property type="entry name" value="RmlC_Cupin_sf"/>
</dbReference>
<dbReference type="AlphaFoldDB" id="A0A0R2QBD1"/>
<accession>A0A0R2QBD1</accession>
<evidence type="ECO:0000313" key="6">
    <source>
        <dbReference type="Proteomes" id="UP000051017"/>
    </source>
</evidence>
<feature type="region of interest" description="Disordered" evidence="4">
    <location>
        <begin position="165"/>
        <end position="188"/>
    </location>
</feature>
<evidence type="ECO:0000256" key="4">
    <source>
        <dbReference type="SAM" id="MobiDB-lite"/>
    </source>
</evidence>
<evidence type="ECO:0000256" key="3">
    <source>
        <dbReference type="PIRSR" id="PIRSR600888-3"/>
    </source>
</evidence>
<comment type="caution">
    <text evidence="5">The sequence shown here is derived from an EMBL/GenBank/DDBJ whole genome shotgun (WGS) entry which is preliminary data.</text>
</comment>
<dbReference type="Proteomes" id="UP000051017">
    <property type="component" value="Unassembled WGS sequence"/>
</dbReference>
<dbReference type="GO" id="GO:0019305">
    <property type="term" value="P:dTDP-rhamnose biosynthetic process"/>
    <property type="evidence" value="ECO:0007669"/>
    <property type="project" value="TreeGrafter"/>
</dbReference>
<reference evidence="5 6" key="1">
    <citation type="submission" date="2015-10" db="EMBL/GenBank/DDBJ databases">
        <title>Metagenome-Assembled Genomes uncover a global brackish microbiome.</title>
        <authorList>
            <person name="Hugerth L.W."/>
            <person name="Larsson J."/>
            <person name="Alneberg J."/>
            <person name="Lindh M.V."/>
            <person name="Legrand C."/>
            <person name="Pinhassi J."/>
            <person name="Andersson A.F."/>
        </authorList>
    </citation>
    <scope>NUCLEOTIDE SEQUENCE [LARGE SCALE GENOMIC DNA]</scope>
    <source>
        <strain evidence="5">BACL6 MAG-120924-bin43</strain>
    </source>
</reference>
<dbReference type="EMBL" id="LIBJ01000141">
    <property type="protein sequence ID" value="KRO47649.1"/>
    <property type="molecule type" value="Genomic_DNA"/>
</dbReference>
<evidence type="ECO:0000313" key="5">
    <source>
        <dbReference type="EMBL" id="KRO47649.1"/>
    </source>
</evidence>
<dbReference type="InterPro" id="IPR014710">
    <property type="entry name" value="RmlC-like_jellyroll"/>
</dbReference>
<name>A0A0R2QBD1_9ACTN</name>
<dbReference type="InterPro" id="IPR000888">
    <property type="entry name" value="RmlC-like"/>
</dbReference>
<feature type="active site" description="Proton donor" evidence="2">
    <location>
        <position position="131"/>
    </location>
</feature>
<dbReference type="PANTHER" id="PTHR21047">
    <property type="entry name" value="DTDP-6-DEOXY-D-GLUCOSE-3,5 EPIMERASE"/>
    <property type="match status" value="1"/>
</dbReference>
<gene>
    <name evidence="5" type="ORF">ABR75_00160</name>
</gene>